<gene>
    <name evidence="1" type="ORF">DSO57_1029643</name>
</gene>
<evidence type="ECO:0000313" key="2">
    <source>
        <dbReference type="Proteomes" id="UP001165960"/>
    </source>
</evidence>
<protein>
    <submittedName>
        <fullName evidence="1">Uncharacterized protein</fullName>
    </submittedName>
</protein>
<dbReference type="EMBL" id="QTSX02005877">
    <property type="protein sequence ID" value="KAJ9056768.1"/>
    <property type="molecule type" value="Genomic_DNA"/>
</dbReference>
<organism evidence="1 2">
    <name type="scientific">Entomophthora muscae</name>
    <dbReference type="NCBI Taxonomy" id="34485"/>
    <lineage>
        <taxon>Eukaryota</taxon>
        <taxon>Fungi</taxon>
        <taxon>Fungi incertae sedis</taxon>
        <taxon>Zoopagomycota</taxon>
        <taxon>Entomophthoromycotina</taxon>
        <taxon>Entomophthoromycetes</taxon>
        <taxon>Entomophthorales</taxon>
        <taxon>Entomophthoraceae</taxon>
        <taxon>Entomophthora</taxon>
    </lineage>
</organism>
<evidence type="ECO:0000313" key="1">
    <source>
        <dbReference type="EMBL" id="KAJ9056768.1"/>
    </source>
</evidence>
<sequence length="202" mass="22433">MSLPMGFTLRNPVYHPLCLNDPQFLSILSEQYLTIKIFLLIECFPALVPLSSTLLVLSLEGPTQTTDWRNSSPGNSHKEAFLANGRFIYPSGHWGQKFHYGCSSQTPPEANISLVCPNASFYLLVYLVGYYLLGQFSPIMGRFAFLGQFGNLVMVTVLIGPVVARLNLGALAHKIRNIFPLEWVPGISICLYVIFLSGMNIS</sequence>
<accession>A0ACC2S3E3</accession>
<comment type="caution">
    <text evidence="1">The sequence shown here is derived from an EMBL/GenBank/DDBJ whole genome shotgun (WGS) entry which is preliminary data.</text>
</comment>
<keyword evidence="2" id="KW-1185">Reference proteome</keyword>
<dbReference type="Proteomes" id="UP001165960">
    <property type="component" value="Unassembled WGS sequence"/>
</dbReference>
<name>A0ACC2S3E3_9FUNG</name>
<reference evidence="1" key="1">
    <citation type="submission" date="2022-04" db="EMBL/GenBank/DDBJ databases">
        <title>Genome of the entomopathogenic fungus Entomophthora muscae.</title>
        <authorList>
            <person name="Elya C."/>
            <person name="Lovett B.R."/>
            <person name="Lee E."/>
            <person name="Macias A.M."/>
            <person name="Hajek A.E."/>
            <person name="De Bivort B.L."/>
            <person name="Kasson M.T."/>
            <person name="De Fine Licht H.H."/>
            <person name="Stajich J.E."/>
        </authorList>
    </citation>
    <scope>NUCLEOTIDE SEQUENCE</scope>
    <source>
        <strain evidence="1">Berkeley</strain>
    </source>
</reference>
<proteinExistence type="predicted"/>